<evidence type="ECO:0000256" key="8">
    <source>
        <dbReference type="ARBA" id="ARBA00023098"/>
    </source>
</evidence>
<keyword evidence="15" id="KW-1185">Reference proteome</keyword>
<comment type="similarity">
    <text evidence="2">Belongs to the lipase chaperone family.</text>
</comment>
<dbReference type="OrthoDB" id="8811361at2"/>
<dbReference type="KEGG" id="acip:CBP36_02880"/>
<evidence type="ECO:0000256" key="12">
    <source>
        <dbReference type="ARBA" id="ARBA00031542"/>
    </source>
</evidence>
<dbReference type="GO" id="GO:0051082">
    <property type="term" value="F:unfolded protein binding"/>
    <property type="evidence" value="ECO:0007669"/>
    <property type="project" value="InterPro"/>
</dbReference>
<feature type="region of interest" description="Disordered" evidence="13">
    <location>
        <begin position="205"/>
        <end position="224"/>
    </location>
</feature>
<accession>A0A240UHU6</accession>
<evidence type="ECO:0000256" key="6">
    <source>
        <dbReference type="ARBA" id="ARBA00022963"/>
    </source>
</evidence>
<dbReference type="GO" id="GO:0016042">
    <property type="term" value="P:lipid catabolic process"/>
    <property type="evidence" value="ECO:0007669"/>
    <property type="project" value="UniProtKB-KW"/>
</dbReference>
<keyword evidence="7" id="KW-1133">Transmembrane helix</keyword>
<dbReference type="KEGG" id="acis:CBP35_16060"/>
<evidence type="ECO:0000313" key="14">
    <source>
        <dbReference type="EMBL" id="ART60696.1"/>
    </source>
</evidence>
<evidence type="ECO:0000313" key="15">
    <source>
        <dbReference type="Proteomes" id="UP000194440"/>
    </source>
</evidence>
<keyword evidence="6" id="KW-0442">Lipid degradation</keyword>
<keyword evidence="8" id="KW-0443">Lipid metabolism</keyword>
<evidence type="ECO:0000256" key="5">
    <source>
        <dbReference type="ARBA" id="ARBA00022692"/>
    </source>
</evidence>
<dbReference type="InterPro" id="IPR004961">
    <property type="entry name" value="Lipase_chaperone"/>
</dbReference>
<organism evidence="14 15">
    <name type="scientific">Acidovorax carolinensis</name>
    <dbReference type="NCBI Taxonomy" id="553814"/>
    <lineage>
        <taxon>Bacteria</taxon>
        <taxon>Pseudomonadati</taxon>
        <taxon>Pseudomonadota</taxon>
        <taxon>Betaproteobacteria</taxon>
        <taxon>Burkholderiales</taxon>
        <taxon>Comamonadaceae</taxon>
        <taxon>Acidovorax</taxon>
    </lineage>
</organism>
<gene>
    <name evidence="14" type="ORF">CBP36_02880</name>
</gene>
<feature type="compositionally biased region" description="Polar residues" evidence="13">
    <location>
        <begin position="205"/>
        <end position="216"/>
    </location>
</feature>
<evidence type="ECO:0000256" key="13">
    <source>
        <dbReference type="SAM" id="MobiDB-lite"/>
    </source>
</evidence>
<keyword evidence="3" id="KW-1003">Cell membrane</keyword>
<evidence type="ECO:0000256" key="11">
    <source>
        <dbReference type="ARBA" id="ARBA00030948"/>
    </source>
</evidence>
<dbReference type="AlphaFoldDB" id="A0A240UHU6"/>
<dbReference type="Proteomes" id="UP000194440">
    <property type="component" value="Chromosome"/>
</dbReference>
<keyword evidence="9" id="KW-0472">Membrane</keyword>
<dbReference type="GO" id="GO:0005886">
    <property type="term" value="C:plasma membrane"/>
    <property type="evidence" value="ECO:0007669"/>
    <property type="project" value="UniProtKB-SubCell"/>
</dbReference>
<evidence type="ECO:0000256" key="9">
    <source>
        <dbReference type="ARBA" id="ARBA00023136"/>
    </source>
</evidence>
<protein>
    <recommendedName>
        <fullName evidence="11">Lipase helper protein</fullName>
    </recommendedName>
    <alternativeName>
        <fullName evidence="12">Lipase modulator</fullName>
    </alternativeName>
</protein>
<name>A0A240UHU6_9BURK</name>
<dbReference type="GO" id="GO:0006457">
    <property type="term" value="P:protein folding"/>
    <property type="evidence" value="ECO:0007669"/>
    <property type="project" value="InterPro"/>
</dbReference>
<sequence length="332" mass="35723">MVTRARARAVAAVALALTTAAAVWWLGAPALPGMGDPHPVQGGAAAAPAGSLALPSSMQGTDTGFFARRQATGADRTIDPLLVDGLRDTLETLLLEAGNANDPAALKQRLATLIGSHFPAALATRALALAERYVDYRVALGQLRAPQDLTDPRAVRDALEARHKARLQFFDGAEYDALFAREAELDRYTLARLEIARNTQLTPEQRAQALQATDSELSQEHRTGRSAATEHMAAAAQTAAFNTQNADPYTRHAARSAQYGEAAAHAMAQLDRDEQHWQQRLDQYSQARAQQGEGAALQQLRLQLFSAEEQQRVEAALALRTLQPPAATPGAR</sequence>
<evidence type="ECO:0000256" key="10">
    <source>
        <dbReference type="ARBA" id="ARBA00023186"/>
    </source>
</evidence>
<evidence type="ECO:0000256" key="7">
    <source>
        <dbReference type="ARBA" id="ARBA00022989"/>
    </source>
</evidence>
<evidence type="ECO:0000256" key="2">
    <source>
        <dbReference type="ARBA" id="ARBA00010358"/>
    </source>
</evidence>
<evidence type="ECO:0000256" key="1">
    <source>
        <dbReference type="ARBA" id="ARBA00004383"/>
    </source>
</evidence>
<dbReference type="EMBL" id="CP021366">
    <property type="protein sequence ID" value="ART60696.1"/>
    <property type="molecule type" value="Genomic_DNA"/>
</dbReference>
<evidence type="ECO:0000256" key="3">
    <source>
        <dbReference type="ARBA" id="ARBA00022475"/>
    </source>
</evidence>
<keyword evidence="10" id="KW-0143">Chaperone</keyword>
<dbReference type="Pfam" id="PF03280">
    <property type="entry name" value="Lipase_chap"/>
    <property type="match status" value="1"/>
</dbReference>
<keyword evidence="4" id="KW-0997">Cell inner membrane</keyword>
<dbReference type="SUPFAM" id="SSF158855">
    <property type="entry name" value="Lipase chaperone-like"/>
    <property type="match status" value="1"/>
</dbReference>
<keyword evidence="5" id="KW-0812">Transmembrane</keyword>
<proteinExistence type="inferred from homology"/>
<evidence type="ECO:0000256" key="4">
    <source>
        <dbReference type="ARBA" id="ARBA00022519"/>
    </source>
</evidence>
<reference evidence="14" key="1">
    <citation type="submission" date="2017-05" db="EMBL/GenBank/DDBJ databases">
        <title>Polyphasic characterization of four soil-derived phenanthrene-degrading Acidovorax strains and proposal of Acidovorax phenanthrenivorans sp. nov.</title>
        <authorList>
            <person name="Singleton D."/>
            <person name="Lee J."/>
            <person name="Dickey A.N."/>
            <person name="Stroud A."/>
            <person name="Scholl E.H."/>
            <person name="Wright F.A."/>
            <person name="Aitken M.D."/>
        </authorList>
    </citation>
    <scope>NUCLEOTIDE SEQUENCE</scope>
    <source>
        <strain evidence="14">P4</strain>
    </source>
</reference>
<comment type="subcellular location">
    <subcellularLocation>
        <location evidence="1">Cell inner membrane</location>
        <topology evidence="1">Single-pass membrane protein</topology>
        <orientation evidence="1">Periplasmic side</orientation>
    </subcellularLocation>
</comment>